<dbReference type="InterPro" id="IPR013990">
    <property type="entry name" value="WHy-dom"/>
</dbReference>
<dbReference type="SUPFAM" id="SSF117070">
    <property type="entry name" value="LEA14-like"/>
    <property type="match status" value="2"/>
</dbReference>
<evidence type="ECO:0000313" key="4">
    <source>
        <dbReference type="EMBL" id="KAF4355919.1"/>
    </source>
</evidence>
<gene>
    <name evidence="4" type="ORF">F8388_025922</name>
</gene>
<feature type="region of interest" description="Disordered" evidence="2">
    <location>
        <begin position="1"/>
        <end position="43"/>
    </location>
</feature>
<dbReference type="SMART" id="SM00769">
    <property type="entry name" value="WHy"/>
    <property type="match status" value="2"/>
</dbReference>
<proteinExistence type="inferred from homology"/>
<dbReference type="GO" id="GO:0009269">
    <property type="term" value="P:response to desiccation"/>
    <property type="evidence" value="ECO:0007669"/>
    <property type="project" value="InterPro"/>
</dbReference>
<organism evidence="4 5">
    <name type="scientific">Cannabis sativa</name>
    <name type="common">Hemp</name>
    <name type="synonym">Marijuana</name>
    <dbReference type="NCBI Taxonomy" id="3483"/>
    <lineage>
        <taxon>Eukaryota</taxon>
        <taxon>Viridiplantae</taxon>
        <taxon>Streptophyta</taxon>
        <taxon>Embryophyta</taxon>
        <taxon>Tracheophyta</taxon>
        <taxon>Spermatophyta</taxon>
        <taxon>Magnoliopsida</taxon>
        <taxon>eudicotyledons</taxon>
        <taxon>Gunneridae</taxon>
        <taxon>Pentapetalae</taxon>
        <taxon>rosids</taxon>
        <taxon>fabids</taxon>
        <taxon>Rosales</taxon>
        <taxon>Cannabaceae</taxon>
        <taxon>Cannabis</taxon>
    </lineage>
</organism>
<dbReference type="Proteomes" id="UP000525078">
    <property type="component" value="Unassembled WGS sequence"/>
</dbReference>
<comment type="caution">
    <text evidence="4">The sequence shown here is derived from an EMBL/GenBank/DDBJ whole genome shotgun (WGS) entry which is preliminary data.</text>
</comment>
<evidence type="ECO:0000313" key="5">
    <source>
        <dbReference type="Proteomes" id="UP000525078"/>
    </source>
</evidence>
<feature type="region of interest" description="Disordered" evidence="2">
    <location>
        <begin position="314"/>
        <end position="339"/>
    </location>
</feature>
<evidence type="ECO:0000259" key="3">
    <source>
        <dbReference type="SMART" id="SM00769"/>
    </source>
</evidence>
<dbReference type="FunFam" id="2.60.40.1820:FF:000002">
    <property type="entry name" value="Late embryogenesis abundant protein Lea14-A"/>
    <property type="match status" value="1"/>
</dbReference>
<dbReference type="AlphaFoldDB" id="A0A7J6EE45"/>
<dbReference type="PANTHER" id="PTHR31459:SF2">
    <property type="entry name" value="OS03G0843300 PROTEIN"/>
    <property type="match status" value="1"/>
</dbReference>
<comment type="similarity">
    <text evidence="1">Belongs to the LEA type 2 family.</text>
</comment>
<feature type="compositionally biased region" description="Basic and acidic residues" evidence="2">
    <location>
        <begin position="7"/>
        <end position="37"/>
    </location>
</feature>
<evidence type="ECO:0000256" key="1">
    <source>
        <dbReference type="ARBA" id="ARBA00005960"/>
    </source>
</evidence>
<feature type="compositionally biased region" description="Acidic residues" evidence="2">
    <location>
        <begin position="325"/>
        <end position="339"/>
    </location>
</feature>
<dbReference type="Gene3D" id="2.60.40.1820">
    <property type="match status" value="2"/>
</dbReference>
<reference evidence="4 5" key="1">
    <citation type="journal article" date="2020" name="bioRxiv">
        <title>Sequence and annotation of 42 cannabis genomes reveals extensive copy number variation in cannabinoid synthesis and pathogen resistance genes.</title>
        <authorList>
            <person name="Mckernan K.J."/>
            <person name="Helbert Y."/>
            <person name="Kane L.T."/>
            <person name="Ebling H."/>
            <person name="Zhang L."/>
            <person name="Liu B."/>
            <person name="Eaton Z."/>
            <person name="Mclaughlin S."/>
            <person name="Kingan S."/>
            <person name="Baybayan P."/>
            <person name="Concepcion G."/>
            <person name="Jordan M."/>
            <person name="Riva A."/>
            <person name="Barbazuk W."/>
            <person name="Harkins T."/>
        </authorList>
    </citation>
    <scope>NUCLEOTIDE SEQUENCE [LARGE SCALE GENOMIC DNA]</scope>
    <source>
        <strain evidence="5">cv. Jamaican Lion 4</strain>
        <tissue evidence="4">Leaf</tissue>
    </source>
</reference>
<dbReference type="Pfam" id="PF03168">
    <property type="entry name" value="LEA_2"/>
    <property type="match status" value="2"/>
</dbReference>
<name>A0A7J6EE45_CANSA</name>
<accession>A0A7J6EE45</accession>
<dbReference type="EMBL" id="JAATIP010000258">
    <property type="protein sequence ID" value="KAF4355919.1"/>
    <property type="molecule type" value="Genomic_DNA"/>
</dbReference>
<feature type="domain" description="Water stress and hypersensitive response" evidence="3">
    <location>
        <begin position="197"/>
        <end position="313"/>
    </location>
</feature>
<sequence>VIMASSGEDKPAAEAAEVSDRGILHHHNDKDNEDKQESGNGGGGFIEKVKDFIHDIGEKIEEAIGFGKPTADVTAIHIPCINLEKADIVVDVLIKNPNPVPIPLVDINYLIDSDNRKLVSGLIPDAGTIHAHGEETVKIPLTLIYDDIKSTYDDIQPGSIIPYRIKVDLIVDVPVFGRLTLPLEKTGEIPIPYKPDVDVEKIRFQRFSFEETVAVLHLKLENKNDFDLCLNKLDYEVWLSDVSIGGAQLSKSAKMEKTGITTIDVPITFRPKDFGSAMWDMIRGKGTGYTIKGHIDVDTPFGAMKLPIVKEGGTTRLKKNKEDRGEDDDDDDDDDEVST</sequence>
<protein>
    <recommendedName>
        <fullName evidence="3">Water stress and hypersensitive response domain-containing protein</fullName>
    </recommendedName>
</protein>
<dbReference type="PANTHER" id="PTHR31459">
    <property type="match status" value="1"/>
</dbReference>
<feature type="domain" description="Water stress and hypersensitive response" evidence="3">
    <location>
        <begin position="71"/>
        <end position="188"/>
    </location>
</feature>
<feature type="non-terminal residue" evidence="4">
    <location>
        <position position="1"/>
    </location>
</feature>
<dbReference type="InterPro" id="IPR004864">
    <property type="entry name" value="LEA_2"/>
</dbReference>
<evidence type="ECO:0000256" key="2">
    <source>
        <dbReference type="SAM" id="MobiDB-lite"/>
    </source>
</evidence>
<dbReference type="InterPro" id="IPR045043">
    <property type="entry name" value="Lea14-like"/>
</dbReference>
<dbReference type="GO" id="GO:0005829">
    <property type="term" value="C:cytosol"/>
    <property type="evidence" value="ECO:0007669"/>
    <property type="project" value="TreeGrafter"/>
</dbReference>
<dbReference type="FunFam" id="2.60.40.1820:FF:000003">
    <property type="entry name" value="Desiccation protectant protein Lea14 isogeny"/>
    <property type="match status" value="1"/>
</dbReference>